<dbReference type="EMBL" id="ATLV01015021">
    <property type="status" value="NOT_ANNOTATED_CDS"/>
    <property type="molecule type" value="Genomic_DNA"/>
</dbReference>
<dbReference type="VEuPathDB" id="VectorBase:ASIC007318"/>
<sequence>MESDSRNPLPNECVVRSVGRWNVMELATALKGSTSRLCETCDSSNFNTDVPPMNFPARCGGHFPALVWGEVWGVAETDDGGPMIRAPKSTSDGDDGFPNVSPLPNVPPTSNGTGISLST</sequence>
<dbReference type="EMBL" id="KE524999">
    <property type="protein sequence ID" value="KFB39936.1"/>
    <property type="molecule type" value="Genomic_DNA"/>
</dbReference>
<reference evidence="3" key="2">
    <citation type="submission" date="2020-05" db="UniProtKB">
        <authorList>
            <consortium name="EnsemblMetazoa"/>
        </authorList>
    </citation>
    <scope>IDENTIFICATION</scope>
</reference>
<evidence type="ECO:0000313" key="4">
    <source>
        <dbReference type="Proteomes" id="UP000030765"/>
    </source>
</evidence>
<proteinExistence type="predicted"/>
<keyword evidence="4" id="KW-1185">Reference proteome</keyword>
<evidence type="ECO:0000313" key="2">
    <source>
        <dbReference type="EMBL" id="KFB39936.1"/>
    </source>
</evidence>
<dbReference type="AlphaFoldDB" id="A0A084VPP2"/>
<feature type="region of interest" description="Disordered" evidence="1">
    <location>
        <begin position="79"/>
        <end position="119"/>
    </location>
</feature>
<evidence type="ECO:0000256" key="1">
    <source>
        <dbReference type="SAM" id="MobiDB-lite"/>
    </source>
</evidence>
<dbReference type="Proteomes" id="UP000030765">
    <property type="component" value="Unassembled WGS sequence"/>
</dbReference>
<gene>
    <name evidence="2" type="ORF">ZHAS_00007318</name>
</gene>
<protein>
    <submittedName>
        <fullName evidence="2 3">Uncharacterized protein</fullName>
    </submittedName>
</protein>
<organism evidence="2">
    <name type="scientific">Anopheles sinensis</name>
    <name type="common">Mosquito</name>
    <dbReference type="NCBI Taxonomy" id="74873"/>
    <lineage>
        <taxon>Eukaryota</taxon>
        <taxon>Metazoa</taxon>
        <taxon>Ecdysozoa</taxon>
        <taxon>Arthropoda</taxon>
        <taxon>Hexapoda</taxon>
        <taxon>Insecta</taxon>
        <taxon>Pterygota</taxon>
        <taxon>Neoptera</taxon>
        <taxon>Endopterygota</taxon>
        <taxon>Diptera</taxon>
        <taxon>Nematocera</taxon>
        <taxon>Culicoidea</taxon>
        <taxon>Culicidae</taxon>
        <taxon>Anophelinae</taxon>
        <taxon>Anopheles</taxon>
    </lineage>
</organism>
<accession>A0A084VPP2</accession>
<name>A0A084VPP2_ANOSI</name>
<feature type="compositionally biased region" description="Polar residues" evidence="1">
    <location>
        <begin position="108"/>
        <end position="119"/>
    </location>
</feature>
<evidence type="ECO:0000313" key="3">
    <source>
        <dbReference type="EnsemblMetazoa" id="ASIC007318-PA"/>
    </source>
</evidence>
<reference evidence="2 4" key="1">
    <citation type="journal article" date="2014" name="BMC Genomics">
        <title>Genome sequence of Anopheles sinensis provides insight into genetics basis of mosquito competence for malaria parasites.</title>
        <authorList>
            <person name="Zhou D."/>
            <person name="Zhang D."/>
            <person name="Ding G."/>
            <person name="Shi L."/>
            <person name="Hou Q."/>
            <person name="Ye Y."/>
            <person name="Xu Y."/>
            <person name="Zhou H."/>
            <person name="Xiong C."/>
            <person name="Li S."/>
            <person name="Yu J."/>
            <person name="Hong S."/>
            <person name="Yu X."/>
            <person name="Zou P."/>
            <person name="Chen C."/>
            <person name="Chang X."/>
            <person name="Wang W."/>
            <person name="Lv Y."/>
            <person name="Sun Y."/>
            <person name="Ma L."/>
            <person name="Shen B."/>
            <person name="Zhu C."/>
        </authorList>
    </citation>
    <scope>NUCLEOTIDE SEQUENCE [LARGE SCALE GENOMIC DNA]</scope>
</reference>
<dbReference type="EnsemblMetazoa" id="ASIC007318-RA">
    <property type="protein sequence ID" value="ASIC007318-PA"/>
    <property type="gene ID" value="ASIC007318"/>
</dbReference>